<dbReference type="AlphaFoldDB" id="A0ABD6EDJ1"/>
<sequence length="78" mass="8760">MGQTKEVFIHKLICKDTIERVLELQESKLALAKGVLEGAAKKEMNKLTVNDLKYLFDLEKPAIKNFRPASALLPSADF</sequence>
<proteinExistence type="predicted"/>
<dbReference type="Gene3D" id="3.40.50.300">
    <property type="entry name" value="P-loop containing nucleotide triphosphate hydrolases"/>
    <property type="match status" value="1"/>
</dbReference>
<evidence type="ECO:0000313" key="1">
    <source>
        <dbReference type="EMBL" id="MFH4978068.1"/>
    </source>
</evidence>
<comment type="caution">
    <text evidence="1">The sequence shown here is derived from an EMBL/GenBank/DDBJ whole genome shotgun (WGS) entry which is preliminary data.</text>
</comment>
<organism evidence="1 2">
    <name type="scientific">Gnathostoma spinigerum</name>
    <dbReference type="NCBI Taxonomy" id="75299"/>
    <lineage>
        <taxon>Eukaryota</taxon>
        <taxon>Metazoa</taxon>
        <taxon>Ecdysozoa</taxon>
        <taxon>Nematoda</taxon>
        <taxon>Chromadorea</taxon>
        <taxon>Rhabditida</taxon>
        <taxon>Spirurina</taxon>
        <taxon>Gnathostomatomorpha</taxon>
        <taxon>Gnathostomatoidea</taxon>
        <taxon>Gnathostomatidae</taxon>
        <taxon>Gnathostoma</taxon>
    </lineage>
</organism>
<gene>
    <name evidence="1" type="ORF">AB6A40_004777</name>
</gene>
<keyword evidence="2" id="KW-1185">Reference proteome</keyword>
<dbReference type="EMBL" id="JBGFUD010002835">
    <property type="protein sequence ID" value="MFH4978068.1"/>
    <property type="molecule type" value="Genomic_DNA"/>
</dbReference>
<evidence type="ECO:0000313" key="2">
    <source>
        <dbReference type="Proteomes" id="UP001608902"/>
    </source>
</evidence>
<dbReference type="Proteomes" id="UP001608902">
    <property type="component" value="Unassembled WGS sequence"/>
</dbReference>
<accession>A0ABD6EDJ1</accession>
<name>A0ABD6EDJ1_9BILA</name>
<protein>
    <submittedName>
        <fullName evidence="1">Uncharacterized protein</fullName>
    </submittedName>
</protein>
<dbReference type="InterPro" id="IPR027417">
    <property type="entry name" value="P-loop_NTPase"/>
</dbReference>
<dbReference type="SUPFAM" id="SSF52540">
    <property type="entry name" value="P-loop containing nucleoside triphosphate hydrolases"/>
    <property type="match status" value="1"/>
</dbReference>
<reference evidence="1 2" key="1">
    <citation type="submission" date="2024-08" db="EMBL/GenBank/DDBJ databases">
        <title>Gnathostoma spinigerum genome.</title>
        <authorList>
            <person name="Gonzalez-Bertolin B."/>
            <person name="Monzon S."/>
            <person name="Zaballos A."/>
            <person name="Jimenez P."/>
            <person name="Dekumyoy P."/>
            <person name="Varona S."/>
            <person name="Cuesta I."/>
            <person name="Sumanam S."/>
            <person name="Adisakwattana P."/>
            <person name="Gasser R.B."/>
            <person name="Hernandez-Gonzalez A."/>
            <person name="Young N.D."/>
            <person name="Perteguer M.J."/>
        </authorList>
    </citation>
    <scope>NUCLEOTIDE SEQUENCE [LARGE SCALE GENOMIC DNA]</scope>
    <source>
        <strain evidence="1">AL3</strain>
        <tissue evidence="1">Liver</tissue>
    </source>
</reference>